<feature type="transmembrane region" description="Helical" evidence="9">
    <location>
        <begin position="471"/>
        <end position="491"/>
    </location>
</feature>
<proteinExistence type="inferred from homology"/>
<feature type="transmembrane region" description="Helical" evidence="9">
    <location>
        <begin position="219"/>
        <end position="241"/>
    </location>
</feature>
<dbReference type="eggNOG" id="KOG1237">
    <property type="taxonomic scope" value="Eukaryota"/>
</dbReference>
<dbReference type="STRING" id="747676.F4RC47"/>
<evidence type="ECO:0000313" key="11">
    <source>
        <dbReference type="Proteomes" id="UP000001072"/>
    </source>
</evidence>
<evidence type="ECO:0000256" key="2">
    <source>
        <dbReference type="ARBA" id="ARBA00005982"/>
    </source>
</evidence>
<dbReference type="InParanoid" id="F4RC47"/>
<keyword evidence="4 7" id="KW-0812">Transmembrane</keyword>
<dbReference type="InterPro" id="IPR000109">
    <property type="entry name" value="POT_fam"/>
</dbReference>
<keyword evidence="3 7" id="KW-0813">Transport</keyword>
<evidence type="ECO:0000256" key="7">
    <source>
        <dbReference type="RuleBase" id="RU003755"/>
    </source>
</evidence>
<dbReference type="InterPro" id="IPR036259">
    <property type="entry name" value="MFS_trans_sf"/>
</dbReference>
<reference evidence="11" key="1">
    <citation type="journal article" date="2011" name="Proc. Natl. Acad. Sci. U.S.A.">
        <title>Obligate biotrophy features unraveled by the genomic analysis of rust fungi.</title>
        <authorList>
            <person name="Duplessis S."/>
            <person name="Cuomo C.A."/>
            <person name="Lin Y.-C."/>
            <person name="Aerts A."/>
            <person name="Tisserant E."/>
            <person name="Veneault-Fourrey C."/>
            <person name="Joly D.L."/>
            <person name="Hacquard S."/>
            <person name="Amselem J."/>
            <person name="Cantarel B.L."/>
            <person name="Chiu R."/>
            <person name="Coutinho P.M."/>
            <person name="Feau N."/>
            <person name="Field M."/>
            <person name="Frey P."/>
            <person name="Gelhaye E."/>
            <person name="Goldberg J."/>
            <person name="Grabherr M.G."/>
            <person name="Kodira C.D."/>
            <person name="Kohler A."/>
            <person name="Kuees U."/>
            <person name="Lindquist E.A."/>
            <person name="Lucas S.M."/>
            <person name="Mago R."/>
            <person name="Mauceli E."/>
            <person name="Morin E."/>
            <person name="Murat C."/>
            <person name="Pangilinan J.L."/>
            <person name="Park R."/>
            <person name="Pearson M."/>
            <person name="Quesneville H."/>
            <person name="Rouhier N."/>
            <person name="Sakthikumar S."/>
            <person name="Salamov A.A."/>
            <person name="Schmutz J."/>
            <person name="Selles B."/>
            <person name="Shapiro H."/>
            <person name="Tanguay P."/>
            <person name="Tuskan G.A."/>
            <person name="Henrissat B."/>
            <person name="Van de Peer Y."/>
            <person name="Rouze P."/>
            <person name="Ellis J.G."/>
            <person name="Dodds P.N."/>
            <person name="Schein J.E."/>
            <person name="Zhong S."/>
            <person name="Hamelin R.C."/>
            <person name="Grigoriev I.V."/>
            <person name="Szabo L.J."/>
            <person name="Martin F."/>
        </authorList>
    </citation>
    <scope>NUCLEOTIDE SEQUENCE [LARGE SCALE GENOMIC DNA]</scope>
    <source>
        <strain evidence="11">98AG31 / pathotype 3-4-7</strain>
    </source>
</reference>
<dbReference type="VEuPathDB" id="FungiDB:MELLADRAFT_33929"/>
<dbReference type="GeneID" id="18927350"/>
<feature type="transmembrane region" description="Helical" evidence="9">
    <location>
        <begin position="247"/>
        <end position="267"/>
    </location>
</feature>
<dbReference type="OrthoDB" id="8904098at2759"/>
<evidence type="ECO:0000256" key="4">
    <source>
        <dbReference type="ARBA" id="ARBA00022692"/>
    </source>
</evidence>
<feature type="compositionally biased region" description="Basic and acidic residues" evidence="8">
    <location>
        <begin position="575"/>
        <end position="593"/>
    </location>
</feature>
<dbReference type="FunCoup" id="F4RC47">
    <property type="interactions" value="260"/>
</dbReference>
<dbReference type="Pfam" id="PF00854">
    <property type="entry name" value="PTR2"/>
    <property type="match status" value="1"/>
</dbReference>
<dbReference type="SUPFAM" id="SSF103473">
    <property type="entry name" value="MFS general substrate transporter"/>
    <property type="match status" value="1"/>
</dbReference>
<dbReference type="Proteomes" id="UP000001072">
    <property type="component" value="Unassembled WGS sequence"/>
</dbReference>
<keyword evidence="6 9" id="KW-0472">Membrane</keyword>
<name>F4RC47_MELLP</name>
<feature type="transmembrane region" description="Helical" evidence="9">
    <location>
        <begin position="421"/>
        <end position="438"/>
    </location>
</feature>
<dbReference type="GO" id="GO:0005886">
    <property type="term" value="C:plasma membrane"/>
    <property type="evidence" value="ECO:0007669"/>
    <property type="project" value="UniProtKB-ARBA"/>
</dbReference>
<dbReference type="PROSITE" id="PS01023">
    <property type="entry name" value="PTR2_2"/>
    <property type="match status" value="1"/>
</dbReference>
<dbReference type="AlphaFoldDB" id="F4RC47"/>
<evidence type="ECO:0000256" key="6">
    <source>
        <dbReference type="ARBA" id="ARBA00023136"/>
    </source>
</evidence>
<comment type="subcellular location">
    <subcellularLocation>
        <location evidence="1 7">Membrane</location>
        <topology evidence="1 7">Multi-pass membrane protein</topology>
    </subcellularLocation>
</comment>
<dbReference type="FunFam" id="1.20.1250.20:FF:000085">
    <property type="entry name" value="MFS peptide transporter Ptr2"/>
    <property type="match status" value="1"/>
</dbReference>
<keyword evidence="5 9" id="KW-1133">Transmembrane helix</keyword>
<dbReference type="HOGENOM" id="CLU_004790_4_1_1"/>
<protein>
    <recommendedName>
        <fullName evidence="12">Oligopeptide transporter</fullName>
    </recommendedName>
</protein>
<keyword evidence="11" id="KW-1185">Reference proteome</keyword>
<evidence type="ECO:0000256" key="3">
    <source>
        <dbReference type="ARBA" id="ARBA00022448"/>
    </source>
</evidence>
<dbReference type="InterPro" id="IPR018456">
    <property type="entry name" value="PTR2_symporter_CS"/>
</dbReference>
<gene>
    <name evidence="10" type="ORF">MELLADRAFT_33929</name>
</gene>
<feature type="transmembrane region" description="Helical" evidence="9">
    <location>
        <begin position="159"/>
        <end position="177"/>
    </location>
</feature>
<dbReference type="EMBL" id="GL883095">
    <property type="protein sequence ID" value="EGG10214.1"/>
    <property type="molecule type" value="Genomic_DNA"/>
</dbReference>
<feature type="transmembrane region" description="Helical" evidence="9">
    <location>
        <begin position="130"/>
        <end position="153"/>
    </location>
</feature>
<dbReference type="RefSeq" id="XP_007406515.1">
    <property type="nucleotide sequence ID" value="XM_007406453.1"/>
</dbReference>
<dbReference type="GO" id="GO:0071916">
    <property type="term" value="F:dipeptide transmembrane transporter activity"/>
    <property type="evidence" value="ECO:0007669"/>
    <property type="project" value="UniProtKB-ARBA"/>
</dbReference>
<dbReference type="PANTHER" id="PTHR11654">
    <property type="entry name" value="OLIGOPEPTIDE TRANSPORTER-RELATED"/>
    <property type="match status" value="1"/>
</dbReference>
<feature type="compositionally biased region" description="Pro residues" evidence="8">
    <location>
        <begin position="606"/>
        <end position="615"/>
    </location>
</feature>
<evidence type="ECO:0000313" key="10">
    <source>
        <dbReference type="EMBL" id="EGG10214.1"/>
    </source>
</evidence>
<organism evidence="11">
    <name type="scientific">Melampsora larici-populina (strain 98AG31 / pathotype 3-4-7)</name>
    <name type="common">Poplar leaf rust fungus</name>
    <dbReference type="NCBI Taxonomy" id="747676"/>
    <lineage>
        <taxon>Eukaryota</taxon>
        <taxon>Fungi</taxon>
        <taxon>Dikarya</taxon>
        <taxon>Basidiomycota</taxon>
        <taxon>Pucciniomycotina</taxon>
        <taxon>Pucciniomycetes</taxon>
        <taxon>Pucciniales</taxon>
        <taxon>Melampsoraceae</taxon>
        <taxon>Melampsora</taxon>
    </lineage>
</organism>
<comment type="similarity">
    <text evidence="2 7">Belongs to the major facilitator superfamily. Proton-dependent oligopeptide transporter (POT/PTR) (TC 2.A.17) family.</text>
</comment>
<dbReference type="Gene3D" id="1.20.1250.20">
    <property type="entry name" value="MFS general substrate transporter like domains"/>
    <property type="match status" value="1"/>
</dbReference>
<dbReference type="KEGG" id="mlr:MELLADRAFT_33929"/>
<evidence type="ECO:0008006" key="12">
    <source>
        <dbReference type="Google" id="ProtNLM"/>
    </source>
</evidence>
<accession>F4RC47</accession>
<feature type="transmembrane region" description="Helical" evidence="9">
    <location>
        <begin position="529"/>
        <end position="549"/>
    </location>
</feature>
<sequence>MSRFSPTEGEDPSKLNEIDRYQEAPSPTDDELNNLRRVPGSVNLPAYLIAFVEMVERFSYYGTTVVFTNYIQRPLPPGSVTGAGGVQSGALNLGQKASTGITTFNTFWVYLCPLFGAWVADAHLGRYNTILISVFIALVGHTLLIVSALPTVITKPTNSLAVFIIAILIMGIGTGGFKPNISPLVAEQTEVNGQSTRTIRTLKSGERVIIDPALTVERIYLYFYLMINIGALVGQIGMVYAEKYVGYWLAYMLPTALFLLCPIVLIFGKRLYVLRPPTGSVFARSLQLWRFAILKRWRARKTKSKETASLDFWNAVKPSTLERSGESKPKWMNFDDQWVEEVRRGFKACRVFLWFPLYWLTYNQMSNNLTSQAGVMNTHGLPNDILSNLDPLALIILIPVCDMVIYPALRRAGINFSPIKKITAGFFTGSLAMVYAAVTQHYIYKRSKCGSFASGNECDPVDISVWVQTPAYLLIAISEILASVTGLEYAFTLAPKNMRSLVTSLFLFQSAIASAIGEAFNGLSADPLLVWNYGTMAVIAFLAGIGFLFSHRTLDHDHEEMIRLQEGKCETSVKREAGYEESMKRRDVSKGDEVPEEVSTLMDNVSPPPSPQKSI</sequence>
<feature type="transmembrane region" description="Helical" evidence="9">
    <location>
        <begin position="498"/>
        <end position="517"/>
    </location>
</feature>
<feature type="transmembrane region" description="Helical" evidence="9">
    <location>
        <begin position="385"/>
        <end position="409"/>
    </location>
</feature>
<feature type="region of interest" description="Disordered" evidence="8">
    <location>
        <begin position="575"/>
        <end position="615"/>
    </location>
</feature>
<evidence type="ECO:0000256" key="1">
    <source>
        <dbReference type="ARBA" id="ARBA00004141"/>
    </source>
</evidence>
<evidence type="ECO:0000256" key="8">
    <source>
        <dbReference type="SAM" id="MobiDB-lite"/>
    </source>
</evidence>
<evidence type="ECO:0000256" key="9">
    <source>
        <dbReference type="SAM" id="Phobius"/>
    </source>
</evidence>
<evidence type="ECO:0000256" key="5">
    <source>
        <dbReference type="ARBA" id="ARBA00022989"/>
    </source>
</evidence>